<accession>A0A0E9WPG0</accession>
<proteinExistence type="predicted"/>
<reference evidence="1" key="2">
    <citation type="journal article" date="2015" name="Fish Shellfish Immunol.">
        <title>Early steps in the European eel (Anguilla anguilla)-Vibrio vulnificus interaction in the gills: Role of the RtxA13 toxin.</title>
        <authorList>
            <person name="Callol A."/>
            <person name="Pajuelo D."/>
            <person name="Ebbesson L."/>
            <person name="Teles M."/>
            <person name="MacKenzie S."/>
            <person name="Amaro C."/>
        </authorList>
    </citation>
    <scope>NUCLEOTIDE SEQUENCE</scope>
</reference>
<sequence length="58" mass="7145">MFLFYHIWKHLTFIAQMMETDKAIMPLIHFFLYKNNSIFISTVTSNGYIYMYTYKTFK</sequence>
<evidence type="ECO:0000313" key="1">
    <source>
        <dbReference type="EMBL" id="JAH91348.1"/>
    </source>
</evidence>
<organism evidence="1">
    <name type="scientific">Anguilla anguilla</name>
    <name type="common">European freshwater eel</name>
    <name type="synonym">Muraena anguilla</name>
    <dbReference type="NCBI Taxonomy" id="7936"/>
    <lineage>
        <taxon>Eukaryota</taxon>
        <taxon>Metazoa</taxon>
        <taxon>Chordata</taxon>
        <taxon>Craniata</taxon>
        <taxon>Vertebrata</taxon>
        <taxon>Euteleostomi</taxon>
        <taxon>Actinopterygii</taxon>
        <taxon>Neopterygii</taxon>
        <taxon>Teleostei</taxon>
        <taxon>Anguilliformes</taxon>
        <taxon>Anguillidae</taxon>
        <taxon>Anguilla</taxon>
    </lineage>
</organism>
<name>A0A0E9WPG0_ANGAN</name>
<protein>
    <submittedName>
        <fullName evidence="1">Uncharacterized protein</fullName>
    </submittedName>
</protein>
<reference evidence="1" key="1">
    <citation type="submission" date="2014-11" db="EMBL/GenBank/DDBJ databases">
        <authorList>
            <person name="Amaro Gonzalez C."/>
        </authorList>
    </citation>
    <scope>NUCLEOTIDE SEQUENCE</scope>
</reference>
<dbReference type="EMBL" id="GBXM01017229">
    <property type="protein sequence ID" value="JAH91348.1"/>
    <property type="molecule type" value="Transcribed_RNA"/>
</dbReference>
<dbReference type="AlphaFoldDB" id="A0A0E9WPG0"/>